<gene>
    <name evidence="2" type="ORF">GGQ74_002262</name>
</gene>
<evidence type="ECO:0000313" key="2">
    <source>
        <dbReference type="EMBL" id="NJB68589.1"/>
    </source>
</evidence>
<reference evidence="2 3" key="1">
    <citation type="submission" date="2020-03" db="EMBL/GenBank/DDBJ databases">
        <title>Genomic Encyclopedia of Type Strains, Phase IV (KMG-IV): sequencing the most valuable type-strain genomes for metagenomic binning, comparative biology and taxonomic classification.</title>
        <authorList>
            <person name="Goeker M."/>
        </authorList>
    </citation>
    <scope>NUCLEOTIDE SEQUENCE [LARGE SCALE GENOMIC DNA]</scope>
    <source>
        <strain evidence="2 3">DSM 24233</strain>
    </source>
</reference>
<dbReference type="EMBL" id="JAATJA010000002">
    <property type="protein sequence ID" value="NJB68589.1"/>
    <property type="molecule type" value="Genomic_DNA"/>
</dbReference>
<protein>
    <submittedName>
        <fullName evidence="2">Uncharacterized protein</fullName>
    </submittedName>
</protein>
<evidence type="ECO:0000313" key="3">
    <source>
        <dbReference type="Proteomes" id="UP000580856"/>
    </source>
</evidence>
<feature type="signal peptide" evidence="1">
    <location>
        <begin position="1"/>
        <end position="24"/>
    </location>
</feature>
<feature type="chain" id="PRO_5032499489" evidence="1">
    <location>
        <begin position="25"/>
        <end position="269"/>
    </location>
</feature>
<dbReference type="RefSeq" id="WP_167941641.1">
    <property type="nucleotide sequence ID" value="NZ_JAATJA010000002.1"/>
</dbReference>
<dbReference type="AlphaFoldDB" id="A0A846QVB8"/>
<evidence type="ECO:0000256" key="1">
    <source>
        <dbReference type="SAM" id="SignalP"/>
    </source>
</evidence>
<keyword evidence="3" id="KW-1185">Reference proteome</keyword>
<proteinExistence type="predicted"/>
<keyword evidence="1" id="KW-0732">Signal</keyword>
<sequence>MHHRPGILILYAGLVLAAALAACATYPTAVSPVPQDIPTCAADYPPDAVFAARAIFAAMQGRDLRGATIDQQTAAGLVGDFAFPGFHIDAHRLLEYRAREDGPTGRYASGIVSLRDAHGRSARFMYSALYDADRDGLRIDAAETSAVYTHSPAVRVMLVPDDHLPAENALPDSWDELFTLFEGLDAMPAGGITAASQLEGHHLAIFVMDRTPAGADVALTIDIADIIRLDPAVTLSREQYRDFYGWRVAVLRPLPRRMASLSEAPPCAD</sequence>
<comment type="caution">
    <text evidence="2">The sequence shown here is derived from an EMBL/GenBank/DDBJ whole genome shotgun (WGS) entry which is preliminary data.</text>
</comment>
<name>A0A846QVB8_9BACT</name>
<dbReference type="PROSITE" id="PS51257">
    <property type="entry name" value="PROKAR_LIPOPROTEIN"/>
    <property type="match status" value="1"/>
</dbReference>
<dbReference type="Proteomes" id="UP000580856">
    <property type="component" value="Unassembled WGS sequence"/>
</dbReference>
<organism evidence="2 3">
    <name type="scientific">Desulfobaculum xiamenense</name>
    <dbReference type="NCBI Taxonomy" id="995050"/>
    <lineage>
        <taxon>Bacteria</taxon>
        <taxon>Pseudomonadati</taxon>
        <taxon>Thermodesulfobacteriota</taxon>
        <taxon>Desulfovibrionia</taxon>
        <taxon>Desulfovibrionales</taxon>
        <taxon>Desulfovibrionaceae</taxon>
        <taxon>Desulfobaculum</taxon>
    </lineage>
</organism>
<accession>A0A846QVB8</accession>